<comment type="catalytic activity">
    <reaction evidence="11 15">
        <text>cytidine + H2O + H(+) = uridine + NH4(+)</text>
        <dbReference type="Rhea" id="RHEA:16069"/>
        <dbReference type="ChEBI" id="CHEBI:15377"/>
        <dbReference type="ChEBI" id="CHEBI:15378"/>
        <dbReference type="ChEBI" id="CHEBI:16704"/>
        <dbReference type="ChEBI" id="CHEBI:17562"/>
        <dbReference type="ChEBI" id="CHEBI:28938"/>
        <dbReference type="EC" id="3.5.4.5"/>
    </reaction>
</comment>
<evidence type="ECO:0000256" key="10">
    <source>
        <dbReference type="ARBA" id="ARBA00049252"/>
    </source>
</evidence>
<dbReference type="PROSITE" id="PS51747">
    <property type="entry name" value="CYT_DCMP_DEAMINASES_2"/>
    <property type="match status" value="1"/>
</dbReference>
<dbReference type="GO" id="GO:0055086">
    <property type="term" value="P:nucleobase-containing small molecule metabolic process"/>
    <property type="evidence" value="ECO:0007669"/>
    <property type="project" value="UniProtKB-ARBA"/>
</dbReference>
<dbReference type="GO" id="GO:0008270">
    <property type="term" value="F:zinc ion binding"/>
    <property type="evidence" value="ECO:0007669"/>
    <property type="project" value="UniProtKB-UniRule"/>
</dbReference>
<evidence type="ECO:0000256" key="11">
    <source>
        <dbReference type="ARBA" id="ARBA00049558"/>
    </source>
</evidence>
<keyword evidence="8 14" id="KW-0862">Zinc</keyword>
<dbReference type="GO" id="GO:0072527">
    <property type="term" value="P:pyrimidine-containing compound metabolic process"/>
    <property type="evidence" value="ECO:0007669"/>
    <property type="project" value="UniProtKB-ARBA"/>
</dbReference>
<evidence type="ECO:0000256" key="3">
    <source>
        <dbReference type="ARBA" id="ARBA00006576"/>
    </source>
</evidence>
<dbReference type="GO" id="GO:0004126">
    <property type="term" value="F:cytidine deaminase activity"/>
    <property type="evidence" value="ECO:0007669"/>
    <property type="project" value="UniProtKB-UniRule"/>
</dbReference>
<feature type="binding site" evidence="14">
    <location>
        <position position="56"/>
    </location>
    <ligand>
        <name>Zn(2+)</name>
        <dbReference type="ChEBI" id="CHEBI:29105"/>
        <note>catalytic</note>
    </ligand>
</feature>
<evidence type="ECO:0000256" key="2">
    <source>
        <dbReference type="ARBA" id="ARBA00003949"/>
    </source>
</evidence>
<comment type="catalytic activity">
    <reaction evidence="10 15">
        <text>2'-deoxycytidine + H2O + H(+) = 2'-deoxyuridine + NH4(+)</text>
        <dbReference type="Rhea" id="RHEA:13433"/>
        <dbReference type="ChEBI" id="CHEBI:15377"/>
        <dbReference type="ChEBI" id="CHEBI:15378"/>
        <dbReference type="ChEBI" id="CHEBI:15698"/>
        <dbReference type="ChEBI" id="CHEBI:16450"/>
        <dbReference type="ChEBI" id="CHEBI:28938"/>
        <dbReference type="EC" id="3.5.4.5"/>
    </reaction>
</comment>
<feature type="domain" description="CMP/dCMP-type deaminase" evidence="16">
    <location>
        <begin position="4"/>
        <end position="131"/>
    </location>
</feature>
<dbReference type="InterPro" id="IPR002125">
    <property type="entry name" value="CMP_dCMP_dom"/>
</dbReference>
<dbReference type="NCBIfam" id="NF004064">
    <property type="entry name" value="PRK05578.1"/>
    <property type="match status" value="1"/>
</dbReference>
<dbReference type="GO" id="GO:0042802">
    <property type="term" value="F:identical protein binding"/>
    <property type="evidence" value="ECO:0007669"/>
    <property type="project" value="UniProtKB-ARBA"/>
</dbReference>
<dbReference type="InterPro" id="IPR016192">
    <property type="entry name" value="APOBEC/CMP_deaminase_Zn-bd"/>
</dbReference>
<dbReference type="EMBL" id="JAVBVO010000003">
    <property type="protein sequence ID" value="MDZ5758858.1"/>
    <property type="molecule type" value="Genomic_DNA"/>
</dbReference>
<dbReference type="PANTHER" id="PTHR11644:SF2">
    <property type="entry name" value="CYTIDINE DEAMINASE"/>
    <property type="match status" value="1"/>
</dbReference>
<feature type="binding site" evidence="14">
    <location>
        <position position="92"/>
    </location>
    <ligand>
        <name>Zn(2+)</name>
        <dbReference type="ChEBI" id="CHEBI:29105"/>
        <note>catalytic</note>
    </ligand>
</feature>
<dbReference type="Proteomes" id="UP001290462">
    <property type="component" value="Unassembled WGS sequence"/>
</dbReference>
<dbReference type="InterPro" id="IPR016193">
    <property type="entry name" value="Cytidine_deaminase-like"/>
</dbReference>
<evidence type="ECO:0000256" key="6">
    <source>
        <dbReference type="ARBA" id="ARBA00022723"/>
    </source>
</evidence>
<feature type="binding site" evidence="14">
    <location>
        <position position="89"/>
    </location>
    <ligand>
        <name>Zn(2+)</name>
        <dbReference type="ChEBI" id="CHEBI:29105"/>
        <note>catalytic</note>
    </ligand>
</feature>
<dbReference type="EC" id="3.5.4.5" evidence="4 15"/>
<evidence type="ECO:0000256" key="5">
    <source>
        <dbReference type="ARBA" id="ARBA00018266"/>
    </source>
</evidence>
<keyword evidence="7 15" id="KW-0378">Hydrolase</keyword>
<evidence type="ECO:0000256" key="4">
    <source>
        <dbReference type="ARBA" id="ARBA00012783"/>
    </source>
</evidence>
<comment type="function">
    <text evidence="2 15">This enzyme scavenges exogenous and endogenous cytidine and 2'-deoxycytidine for UMP synthesis.</text>
</comment>
<evidence type="ECO:0000313" key="17">
    <source>
        <dbReference type="EMBL" id="MDZ5758858.1"/>
    </source>
</evidence>
<name>A0AAW9JTE7_CARML</name>
<protein>
    <recommendedName>
        <fullName evidence="5 15">Cytidine deaminase</fullName>
        <ecNumber evidence="4 15">3.5.4.5</ecNumber>
    </recommendedName>
    <alternativeName>
        <fullName evidence="9 15">Cytidine aminohydrolase</fullName>
    </alternativeName>
</protein>
<dbReference type="PANTHER" id="PTHR11644">
    <property type="entry name" value="CYTIDINE DEAMINASE"/>
    <property type="match status" value="1"/>
</dbReference>
<dbReference type="Pfam" id="PF00383">
    <property type="entry name" value="dCMP_cyt_deam_1"/>
    <property type="match status" value="1"/>
</dbReference>
<organism evidence="17 18">
    <name type="scientific">Carnobacterium maltaromaticum</name>
    <name type="common">Carnobacterium piscicola</name>
    <dbReference type="NCBI Taxonomy" id="2751"/>
    <lineage>
        <taxon>Bacteria</taxon>
        <taxon>Bacillati</taxon>
        <taxon>Bacillota</taxon>
        <taxon>Bacilli</taxon>
        <taxon>Lactobacillales</taxon>
        <taxon>Carnobacteriaceae</taxon>
        <taxon>Carnobacterium</taxon>
    </lineage>
</organism>
<comment type="similarity">
    <text evidence="3 15">Belongs to the cytidine and deoxycytidylate deaminase family.</text>
</comment>
<evidence type="ECO:0000256" key="9">
    <source>
        <dbReference type="ARBA" id="ARBA00032005"/>
    </source>
</evidence>
<comment type="cofactor">
    <cofactor evidence="1 14 15">
        <name>Zn(2+)</name>
        <dbReference type="ChEBI" id="CHEBI:29105"/>
    </cofactor>
</comment>
<feature type="binding site" evidence="13">
    <location>
        <begin position="45"/>
        <end position="51"/>
    </location>
    <ligand>
        <name>substrate</name>
    </ligand>
</feature>
<evidence type="ECO:0000256" key="8">
    <source>
        <dbReference type="ARBA" id="ARBA00022833"/>
    </source>
</evidence>
<gene>
    <name evidence="17" type="ORF">RAK27_09350</name>
</gene>
<dbReference type="PROSITE" id="PS00903">
    <property type="entry name" value="CYT_DCMP_DEAMINASES_1"/>
    <property type="match status" value="1"/>
</dbReference>
<dbReference type="Gene3D" id="3.40.140.10">
    <property type="entry name" value="Cytidine Deaminase, domain 2"/>
    <property type="match status" value="1"/>
</dbReference>
<proteinExistence type="inferred from homology"/>
<evidence type="ECO:0000256" key="14">
    <source>
        <dbReference type="PIRSR" id="PIRSR606262-3"/>
    </source>
</evidence>
<dbReference type="InterPro" id="IPR050202">
    <property type="entry name" value="Cyt/Deoxycyt_deaminase"/>
</dbReference>
<feature type="active site" description="Proton donor" evidence="12">
    <location>
        <position position="58"/>
    </location>
</feature>
<dbReference type="GO" id="GO:0005829">
    <property type="term" value="C:cytosol"/>
    <property type="evidence" value="ECO:0007669"/>
    <property type="project" value="TreeGrafter"/>
</dbReference>
<comment type="caution">
    <text evidence="17">The sequence shown here is derived from an EMBL/GenBank/DDBJ whole genome shotgun (WGS) entry which is preliminary data.</text>
</comment>
<evidence type="ECO:0000256" key="13">
    <source>
        <dbReference type="PIRSR" id="PIRSR606262-2"/>
    </source>
</evidence>
<keyword evidence="6 14" id="KW-0479">Metal-binding</keyword>
<evidence type="ECO:0000256" key="7">
    <source>
        <dbReference type="ARBA" id="ARBA00022801"/>
    </source>
</evidence>
<accession>A0AAW9JTE7</accession>
<evidence type="ECO:0000313" key="18">
    <source>
        <dbReference type="Proteomes" id="UP001290462"/>
    </source>
</evidence>
<evidence type="ECO:0000256" key="15">
    <source>
        <dbReference type="RuleBase" id="RU364006"/>
    </source>
</evidence>
<sequence length="133" mass="14615">MCEMENEKWIQQAILARDTAYVPYSKFKVGACLVTTDDRMYTGCNIENASYGLSNCAERTAIFKAVSTGERTFKHLVITGDTDGPIAPCGACRQVIAEFCSPEMPVTLCNLKGDIKITTVGELLPYAFTNKDL</sequence>
<evidence type="ECO:0000256" key="1">
    <source>
        <dbReference type="ARBA" id="ARBA00001947"/>
    </source>
</evidence>
<dbReference type="SUPFAM" id="SSF53927">
    <property type="entry name" value="Cytidine deaminase-like"/>
    <property type="match status" value="1"/>
</dbReference>
<evidence type="ECO:0000259" key="16">
    <source>
        <dbReference type="PROSITE" id="PS51747"/>
    </source>
</evidence>
<evidence type="ECO:0000256" key="12">
    <source>
        <dbReference type="PIRSR" id="PIRSR606262-1"/>
    </source>
</evidence>
<dbReference type="FunFam" id="3.40.140.10:FF:000008">
    <property type="entry name" value="Cytidine deaminase"/>
    <property type="match status" value="1"/>
</dbReference>
<dbReference type="CDD" id="cd01283">
    <property type="entry name" value="cytidine_deaminase"/>
    <property type="match status" value="1"/>
</dbReference>
<dbReference type="AlphaFoldDB" id="A0AAW9JTE7"/>
<dbReference type="NCBIfam" id="TIGR01354">
    <property type="entry name" value="cyt_deam_tetra"/>
    <property type="match status" value="1"/>
</dbReference>
<reference evidence="17" key="1">
    <citation type="submission" date="2023-08" db="EMBL/GenBank/DDBJ databases">
        <title>Genomic characterization of piscicolin 126 produced by Carnobacterium maltaromaticum CM22 strain isolated from salmon (Salmo salar).</title>
        <authorList>
            <person name="Gonzalez-Gragera E."/>
            <person name="Garcia-Lopez J.D."/>
            <person name="Teso-Perez C."/>
            <person name="Gimenez-Hernandez I."/>
            <person name="Peralta-Sanchez J.M."/>
            <person name="Valdivia E."/>
            <person name="Montalban-Lopez M."/>
            <person name="Martin-Platero A.M."/>
            <person name="Banos A."/>
            <person name="Martinez-Bueno M."/>
        </authorList>
    </citation>
    <scope>NUCLEOTIDE SEQUENCE</scope>
    <source>
        <strain evidence="17">CM22</strain>
    </source>
</reference>
<dbReference type="InterPro" id="IPR006262">
    <property type="entry name" value="Cyt_deam_tetra"/>
</dbReference>